<dbReference type="SUPFAM" id="SSF53850">
    <property type="entry name" value="Periplasmic binding protein-like II"/>
    <property type="match status" value="1"/>
</dbReference>
<dbReference type="EMBL" id="JANCPR020000013">
    <property type="protein sequence ID" value="MDJ1133317.1"/>
    <property type="molecule type" value="Genomic_DNA"/>
</dbReference>
<evidence type="ECO:0000313" key="2">
    <source>
        <dbReference type="EMBL" id="MDJ1133317.1"/>
    </source>
</evidence>
<gene>
    <name evidence="2" type="ORF">NMN56_015360</name>
</gene>
<feature type="chain" id="PRO_5046902495" evidence="1">
    <location>
        <begin position="39"/>
        <end position="450"/>
    </location>
</feature>
<dbReference type="Proteomes" id="UP001214441">
    <property type="component" value="Unassembled WGS sequence"/>
</dbReference>
<dbReference type="PANTHER" id="PTHR43649:SF32">
    <property type="entry name" value="SUGAR BINDING SECRETED PROTEIN"/>
    <property type="match status" value="1"/>
</dbReference>
<sequence>MLPLQTRREISPRLRHLKRLSAATLSALLGATLLGACADDGGSGSAAGDSGGEGKTTVSVGVFGVFGYKQAGLYDEYERNHPDIRIKENATERNEDYYPALLNHLAAGSGLNDIQAVEVDNVNEMATLQADRLTDLKSAPGVRESDFLDWKWDQAKTKDGKVIGLGTDIGPMGVCYRKDHFKKAGLPTDRDKVGKLWAGDWEKYVETGERFMDKAPKGVSFMDGASGLYNASVSGYERKNYAPGGKLIYKKSQAVEESWDLAMRAVKGKTTARLKQFDTQWDQAYSNGAFATVVCPPWMLGYIKEKSGTKGADKWDVAPAPKPANWGGSFLSVPAKAKNRDEAVKLAAWLTAPEQQEKLFKKQASFPSSTKALESTGVRGARHAYFDNAPIGRIFSDAALEVPKAVLGPKDQIIKQYITDIGILQVEQQGKSPGQGWDAAVKKIDDAVED</sequence>
<evidence type="ECO:0000256" key="1">
    <source>
        <dbReference type="SAM" id="SignalP"/>
    </source>
</evidence>
<accession>A0ABT6ZWV2</accession>
<reference evidence="2 3" key="1">
    <citation type="submission" date="2023-05" db="EMBL/GenBank/DDBJ databases">
        <title>Streptantibioticus silvisoli sp. nov., acidotolerant actinomycetes 1 from pine litter.</title>
        <authorList>
            <person name="Swiecimska M."/>
            <person name="Golinska P."/>
            <person name="Sangal V."/>
            <person name="Wachnowicz B."/>
            <person name="Goodfellow M."/>
        </authorList>
    </citation>
    <scope>NUCLEOTIDE SEQUENCE [LARGE SCALE GENOMIC DNA]</scope>
    <source>
        <strain evidence="2 3">DSM 42109</strain>
    </source>
</reference>
<comment type="caution">
    <text evidence="2">The sequence shown here is derived from an EMBL/GenBank/DDBJ whole genome shotgun (WGS) entry which is preliminary data.</text>
</comment>
<organism evidence="2 3">
    <name type="scientific">Streptomyces iconiensis</name>
    <dbReference type="NCBI Taxonomy" id="1384038"/>
    <lineage>
        <taxon>Bacteria</taxon>
        <taxon>Bacillati</taxon>
        <taxon>Actinomycetota</taxon>
        <taxon>Actinomycetes</taxon>
        <taxon>Kitasatosporales</taxon>
        <taxon>Streptomycetaceae</taxon>
        <taxon>Streptomyces</taxon>
    </lineage>
</organism>
<dbReference type="InterPro" id="IPR050490">
    <property type="entry name" value="Bact_solute-bd_prot1"/>
</dbReference>
<dbReference type="PANTHER" id="PTHR43649">
    <property type="entry name" value="ARABINOSE-BINDING PROTEIN-RELATED"/>
    <property type="match status" value="1"/>
</dbReference>
<proteinExistence type="predicted"/>
<dbReference type="RefSeq" id="WP_274043810.1">
    <property type="nucleotide sequence ID" value="NZ_JANCPR020000013.1"/>
</dbReference>
<protein>
    <submittedName>
        <fullName evidence="2">ABC transporter substrate-binding protein</fullName>
    </submittedName>
</protein>
<keyword evidence="3" id="KW-1185">Reference proteome</keyword>
<name>A0ABT6ZWV2_9ACTN</name>
<keyword evidence="1" id="KW-0732">Signal</keyword>
<feature type="signal peptide" evidence="1">
    <location>
        <begin position="1"/>
        <end position="38"/>
    </location>
</feature>
<evidence type="ECO:0000313" key="3">
    <source>
        <dbReference type="Proteomes" id="UP001214441"/>
    </source>
</evidence>
<dbReference type="InterPro" id="IPR006059">
    <property type="entry name" value="SBP"/>
</dbReference>
<dbReference type="Pfam" id="PF13416">
    <property type="entry name" value="SBP_bac_8"/>
    <property type="match status" value="1"/>
</dbReference>
<dbReference type="Gene3D" id="3.40.190.10">
    <property type="entry name" value="Periplasmic binding protein-like II"/>
    <property type="match status" value="1"/>
</dbReference>